<evidence type="ECO:0000256" key="1">
    <source>
        <dbReference type="SAM" id="MobiDB-lite"/>
    </source>
</evidence>
<feature type="compositionally biased region" description="Low complexity" evidence="1">
    <location>
        <begin position="27"/>
        <end position="37"/>
    </location>
</feature>
<keyword evidence="3" id="KW-1185">Reference proteome</keyword>
<organism evidence="2 3">
    <name type="scientific">Nocardiopsis aegyptia</name>
    <dbReference type="NCBI Taxonomy" id="220378"/>
    <lineage>
        <taxon>Bacteria</taxon>
        <taxon>Bacillati</taxon>
        <taxon>Actinomycetota</taxon>
        <taxon>Actinomycetes</taxon>
        <taxon>Streptosporangiales</taxon>
        <taxon>Nocardiopsidaceae</taxon>
        <taxon>Nocardiopsis</taxon>
    </lineage>
</organism>
<accession>A0A7Z0JAB9</accession>
<comment type="caution">
    <text evidence="2">The sequence shown here is derived from an EMBL/GenBank/DDBJ whole genome shotgun (WGS) entry which is preliminary data.</text>
</comment>
<protein>
    <submittedName>
        <fullName evidence="2">Uncharacterized protein</fullName>
    </submittedName>
</protein>
<reference evidence="2 3" key="1">
    <citation type="submission" date="2020-07" db="EMBL/GenBank/DDBJ databases">
        <title>Sequencing the genomes of 1000 actinobacteria strains.</title>
        <authorList>
            <person name="Klenk H.-P."/>
        </authorList>
    </citation>
    <scope>NUCLEOTIDE SEQUENCE [LARGE SCALE GENOMIC DNA]</scope>
    <source>
        <strain evidence="2 3">DSM 44442</strain>
    </source>
</reference>
<name>A0A7Z0JAB9_9ACTN</name>
<dbReference type="EMBL" id="JACCFS010000001">
    <property type="protein sequence ID" value="NYJ34260.1"/>
    <property type="molecule type" value="Genomic_DNA"/>
</dbReference>
<dbReference type="Proteomes" id="UP000572051">
    <property type="component" value="Unassembled WGS sequence"/>
</dbReference>
<feature type="region of interest" description="Disordered" evidence="1">
    <location>
        <begin position="16"/>
        <end position="192"/>
    </location>
</feature>
<sequence length="192" mass="20027">MLSLGLRSFLALARINPPVVPPPVTPTPASAALTPHHPGFRSPHSTSPRLPQPSLHITPASAAPTPPQLPQHPISFGSRTPTPPHRQLPQHPVPPRASCAPPHPHLRSRGPRFAPSSVQPEVLRSRGPGFLHPTPTSAPAAPDSPPAQFNPRSSASAAPASTAPSAPPPHLRFRGHRSPLVEGVSGRGSVVP</sequence>
<proteinExistence type="predicted"/>
<gene>
    <name evidence="2" type="ORF">HNR10_002141</name>
</gene>
<evidence type="ECO:0000313" key="3">
    <source>
        <dbReference type="Proteomes" id="UP000572051"/>
    </source>
</evidence>
<feature type="compositionally biased region" description="Low complexity" evidence="1">
    <location>
        <begin position="153"/>
        <end position="164"/>
    </location>
</feature>
<evidence type="ECO:0000313" key="2">
    <source>
        <dbReference type="EMBL" id="NYJ34260.1"/>
    </source>
</evidence>
<feature type="compositionally biased region" description="Pro residues" evidence="1">
    <location>
        <begin position="81"/>
        <end position="95"/>
    </location>
</feature>
<dbReference type="AlphaFoldDB" id="A0A7Z0JAB9"/>